<evidence type="ECO:0000313" key="3">
    <source>
        <dbReference type="EMBL" id="MBO8407548.1"/>
    </source>
</evidence>
<dbReference type="InterPro" id="IPR036709">
    <property type="entry name" value="Autotransporte_beta_dom_sf"/>
</dbReference>
<sequence length="1704" mass="177427">MMKKTIFFMLCLAPIGAQAIVVDGSSSGALSAGYDAEDAAINVNNMIIGQAVPQTPDENNFYAGLNISPNFTVKSDVGITISKDLTIAAGKFLGLAASSESATGSPIFIDISVDGNINAGGELVVNNANAFTVGGKASMGNGLTVTAKSMTAGDVDVTGGVTDLNISGDLTMNSFANSSSDISYEENGIAVAVDGVDIDAENIDITTNLVSTGGNMDLAATGDITIGGYVTNTSTGTMSLHANNLTINGGMATGGTDTPSFVNSGNLVIDVQNATSLAHGFDLSNMGTDNTFSLTTGTLDLGDSANTDRWLNVFSNKLDSFRLNIKQGGLDIASSVINGLINEDAAQPSYNTDANMDIAATEITVGSDSPTAGVSYDVENHGGTLTFVATNSQGAGIEILGDVYAAAGTTATNIDSAASLNINGDVSNLGQNMSLSADGSLVIGTDAPGAEGGSVTNSNGVMDILASTQDGKIHIYGDVTNESGELNINAKDIAIDGTLISKGDITNDVITIDGSDSVDGELLKVGAIDASLGGRIDIDALVGVIDVDGMVTVNNGAMTIGSATHAMNAGGSITIGGNLVAGDAVANAGDVVVNASGNQGFSMVADNSATNSGENNAALNIYGNIVNTQLDGNAHNLTLGAGVITIGSKDEKVSVDVAGAQNSLVFGTSTEQQLTVWGDVSAQNGAKLEIAADDANVGSLDVDASSALFARGTQITATDGDINIGGGLWFDGVAQQPGVGQTTATGMIVSGTDAVAGVPGYDDPDSMALVADTGNIVIGGAIDLGAKQLDLTADNGDVNVGAVTSSGNLNMTAQNVVAGGIDANAGVVDIAAAEKLTVDGAIDIANGAVVKIDANRATDSGDVANVTAGDVSVNGNVVQGETQESVALNLLAEETNFAANSLSVTGDYIANAGTVAEWVVENAANISGTITVADGASLVLNAGNATEPESAYISANALDNSGVLQLISANGIDLHTFTNTGDLTLDSGAGVTTVDTFAIGTDGKYTLAGAGLTADGVFSTDSVLFQNLANAADKLQSGQVNIDSDDYTITASQFEVNGVDQTSGKLVVNASDVTVNGNIDAVDLRFAKNPENMWIDATVNGSVSGGVDFWGIRNLDIIGENSNYIFNNKSDLWAAVLPYNAVASNEASSKNYWSTVESTSDNSVGKITNAENGQALISVSGQFISEMSGVYNQTNPDQPEVGITLFQTVDQGTAIWLLHAEGGIQVADEFDKLRNLEVKFCNADGSKCLDYASTLNPGGKDPDLPIYITERDTDGDGLADSLYVVFDPAFGGPVDVFKLQPIVESVASHTTGEYVSAGALDDLIAGQLLNDLFDPKSPIEVIPVMFKGSNFETMANELYDRMDYYSMTGEREPLARFSRLFQARELEQIAGAISLNEHTTFRDFEDRMFDEFIWNRNRSLKKAWLDVDYGLFSQDVSDGKRVKGDRFSIAGGFDWQKSETMILGVTAHISNSSSDNSDVVDLSYLPQQRVIGTVDMTVDDLNIGFGGYLMKTLGEKTRLYGNAFLDVHMLDISRDQTFMDHIDGDGTAFSLISEWGLMHDWLNQYIVGNAYARVGYNFGFDVTEHAGGQDYMDMQSDGYLILTPGYSLIAQKRIYPSAWFQIRPYASIGVEYDVLGAPDFVKYKFAPAHTYTKYDIDIDPLWANIGGGVELLSASGLQFGIDYRYQYNDAIQLHNIKVTGSYRF</sequence>
<gene>
    <name evidence="3" type="ORF">IAC77_03775</name>
</gene>
<evidence type="ECO:0000256" key="1">
    <source>
        <dbReference type="SAM" id="SignalP"/>
    </source>
</evidence>
<reference evidence="3" key="2">
    <citation type="journal article" date="2021" name="PeerJ">
        <title>Extensive microbial diversity within the chicken gut microbiome revealed by metagenomics and culture.</title>
        <authorList>
            <person name="Gilroy R."/>
            <person name="Ravi A."/>
            <person name="Getino M."/>
            <person name="Pursley I."/>
            <person name="Horton D.L."/>
            <person name="Alikhan N.F."/>
            <person name="Baker D."/>
            <person name="Gharbi K."/>
            <person name="Hall N."/>
            <person name="Watson M."/>
            <person name="Adriaenssens E.M."/>
            <person name="Foster-Nyarko E."/>
            <person name="Jarju S."/>
            <person name="Secka A."/>
            <person name="Antonio M."/>
            <person name="Oren A."/>
            <person name="Chaudhuri R.R."/>
            <person name="La Ragione R."/>
            <person name="Hildebrand F."/>
            <person name="Pallen M.J."/>
        </authorList>
    </citation>
    <scope>NUCLEOTIDE SEQUENCE</scope>
    <source>
        <strain evidence="3">B1-16210</strain>
    </source>
</reference>
<feature type="chain" id="PRO_5037648995" description="Autotransporter domain-containing protein" evidence="1">
    <location>
        <begin position="20"/>
        <end position="1704"/>
    </location>
</feature>
<feature type="signal peptide" evidence="1">
    <location>
        <begin position="1"/>
        <end position="19"/>
    </location>
</feature>
<feature type="domain" description="Autotransporter" evidence="2">
    <location>
        <begin position="1416"/>
        <end position="1704"/>
    </location>
</feature>
<dbReference type="Proteomes" id="UP000721442">
    <property type="component" value="Unassembled WGS sequence"/>
</dbReference>
<protein>
    <recommendedName>
        <fullName evidence="2">Autotransporter domain-containing protein</fullName>
    </recommendedName>
</protein>
<organism evidence="3 4">
    <name type="scientific">Candidatus Enterousia excrementavium</name>
    <dbReference type="NCBI Taxonomy" id="2840789"/>
    <lineage>
        <taxon>Bacteria</taxon>
        <taxon>Pseudomonadati</taxon>
        <taxon>Pseudomonadota</taxon>
        <taxon>Alphaproteobacteria</taxon>
        <taxon>Candidatus Enterousia</taxon>
    </lineage>
</organism>
<dbReference type="PROSITE" id="PS51208">
    <property type="entry name" value="AUTOTRANSPORTER"/>
    <property type="match status" value="1"/>
</dbReference>
<proteinExistence type="predicted"/>
<evidence type="ECO:0000313" key="4">
    <source>
        <dbReference type="Proteomes" id="UP000721442"/>
    </source>
</evidence>
<dbReference type="GO" id="GO:0005975">
    <property type="term" value="P:carbohydrate metabolic process"/>
    <property type="evidence" value="ECO:0007669"/>
    <property type="project" value="InterPro"/>
</dbReference>
<dbReference type="GO" id="GO:0004553">
    <property type="term" value="F:hydrolase activity, hydrolyzing O-glycosyl compounds"/>
    <property type="evidence" value="ECO:0007669"/>
    <property type="project" value="InterPro"/>
</dbReference>
<dbReference type="InterPro" id="IPR001579">
    <property type="entry name" value="Glyco_hydro_18_chit_AS"/>
</dbReference>
<dbReference type="EMBL" id="JADINE010000046">
    <property type="protein sequence ID" value="MBO8407548.1"/>
    <property type="molecule type" value="Genomic_DNA"/>
</dbReference>
<accession>A0A940DFR8</accession>
<keyword evidence="1" id="KW-0732">Signal</keyword>
<dbReference type="SUPFAM" id="SSF103515">
    <property type="entry name" value="Autotransporter"/>
    <property type="match status" value="1"/>
</dbReference>
<evidence type="ECO:0000259" key="2">
    <source>
        <dbReference type="PROSITE" id="PS51208"/>
    </source>
</evidence>
<comment type="caution">
    <text evidence="3">The sequence shown here is derived from an EMBL/GenBank/DDBJ whole genome shotgun (WGS) entry which is preliminary data.</text>
</comment>
<dbReference type="InterPro" id="IPR005546">
    <property type="entry name" value="Autotransporte_beta"/>
</dbReference>
<dbReference type="PROSITE" id="PS01095">
    <property type="entry name" value="GH18_1"/>
    <property type="match status" value="1"/>
</dbReference>
<reference evidence="3" key="1">
    <citation type="submission" date="2020-10" db="EMBL/GenBank/DDBJ databases">
        <authorList>
            <person name="Gilroy R."/>
        </authorList>
    </citation>
    <scope>NUCLEOTIDE SEQUENCE</scope>
    <source>
        <strain evidence="3">B1-16210</strain>
    </source>
</reference>
<name>A0A940DFR8_9PROT</name>